<evidence type="ECO:0008006" key="10">
    <source>
        <dbReference type="Google" id="ProtNLM"/>
    </source>
</evidence>
<evidence type="ECO:0000256" key="1">
    <source>
        <dbReference type="ARBA" id="ARBA00004141"/>
    </source>
</evidence>
<feature type="transmembrane region" description="Helical" evidence="7">
    <location>
        <begin position="229"/>
        <end position="251"/>
    </location>
</feature>
<sequence>MSDSEIELQSKSKDDLFSGESKNSSSDLNSYIQSVVQQKQVVTYRQGLWNMIKYAIPSTGGLLLNRVVEFTNLVVVGRIGDSTLISGAGLGITTIGIIAFSLGVGLAGGVETLCSQAFGNKKNYLAGCYYTRAQIVLTLVFLFQAVFLLFSTPLLVMLGQPPASAEYAGLYIKILIPGIWFFCQTELLRRFLGAQGAFYIVTNSQIFNCMLHPLWLYLLVFFFDFSVRGVAWATCITYFLNFFVPVMYITFNRKAVKEGCWNWINKDSFVGLFEYLQYGLPAMMMVALEFWAFGVVNLIGGMVGELELAASVIIFNILEFVYMIPAGFGFAASTLVGNNLGDSNPKNARIYVNLSVCISLTCSFILGGGMFLFRHTLAGIFTSDEELGNTIVMALPLVFAMTFGDYLQGICQGCIKAMGKQNFASVICLVGYWIVCIPLTYYMTFSLDLGIRGVWGGLPIGLFIVGTLFVTMICLTDMEKLSEKITSKLETPNDSLLNSSS</sequence>
<protein>
    <recommendedName>
        <fullName evidence="10">MATE efflux family protein</fullName>
    </recommendedName>
</protein>
<dbReference type="GO" id="GO:1990961">
    <property type="term" value="P:xenobiotic detoxification by transmembrane export across the plasma membrane"/>
    <property type="evidence" value="ECO:0007669"/>
    <property type="project" value="InterPro"/>
</dbReference>
<dbReference type="GO" id="GO:0042910">
    <property type="term" value="F:xenobiotic transmembrane transporter activity"/>
    <property type="evidence" value="ECO:0007669"/>
    <property type="project" value="InterPro"/>
</dbReference>
<dbReference type="GO" id="GO:0015297">
    <property type="term" value="F:antiporter activity"/>
    <property type="evidence" value="ECO:0007669"/>
    <property type="project" value="InterPro"/>
</dbReference>
<feature type="transmembrane region" description="Helical" evidence="7">
    <location>
        <begin position="423"/>
        <end position="442"/>
    </location>
</feature>
<feature type="transmembrane region" description="Helical" evidence="7">
    <location>
        <begin position="135"/>
        <end position="158"/>
    </location>
</feature>
<keyword evidence="9" id="KW-1185">Reference proteome</keyword>
<feature type="transmembrane region" description="Helical" evidence="7">
    <location>
        <begin position="90"/>
        <end position="114"/>
    </location>
</feature>
<evidence type="ECO:0000256" key="3">
    <source>
        <dbReference type="ARBA" id="ARBA00022692"/>
    </source>
</evidence>
<feature type="transmembrane region" description="Helical" evidence="7">
    <location>
        <begin position="454"/>
        <end position="475"/>
    </location>
</feature>
<evidence type="ECO:0000256" key="4">
    <source>
        <dbReference type="ARBA" id="ARBA00022989"/>
    </source>
</evidence>
<evidence type="ECO:0000313" key="9">
    <source>
        <dbReference type="Proteomes" id="UP001295684"/>
    </source>
</evidence>
<dbReference type="AlphaFoldDB" id="A0AAD1U815"/>
<evidence type="ECO:0000313" key="8">
    <source>
        <dbReference type="EMBL" id="CAI2363663.1"/>
    </source>
</evidence>
<gene>
    <name evidence="8" type="ORF">ECRASSUSDP1_LOCUS4999</name>
</gene>
<keyword evidence="4 7" id="KW-1133">Transmembrane helix</keyword>
<keyword evidence="5 7" id="KW-0472">Membrane</keyword>
<proteinExistence type="inferred from homology"/>
<dbReference type="EMBL" id="CAMPGE010004812">
    <property type="protein sequence ID" value="CAI2363663.1"/>
    <property type="molecule type" value="Genomic_DNA"/>
</dbReference>
<dbReference type="GO" id="GO:0016020">
    <property type="term" value="C:membrane"/>
    <property type="evidence" value="ECO:0007669"/>
    <property type="project" value="UniProtKB-SubCell"/>
</dbReference>
<dbReference type="InterPro" id="IPR002528">
    <property type="entry name" value="MATE_fam"/>
</dbReference>
<feature type="transmembrane region" description="Helical" evidence="7">
    <location>
        <begin position="200"/>
        <end position="223"/>
    </location>
</feature>
<dbReference type="Proteomes" id="UP001295684">
    <property type="component" value="Unassembled WGS sequence"/>
</dbReference>
<dbReference type="PANTHER" id="PTHR11206">
    <property type="entry name" value="MULTIDRUG RESISTANCE PROTEIN"/>
    <property type="match status" value="1"/>
</dbReference>
<feature type="transmembrane region" description="Helical" evidence="7">
    <location>
        <begin position="350"/>
        <end position="371"/>
    </location>
</feature>
<organism evidence="8 9">
    <name type="scientific">Euplotes crassus</name>
    <dbReference type="NCBI Taxonomy" id="5936"/>
    <lineage>
        <taxon>Eukaryota</taxon>
        <taxon>Sar</taxon>
        <taxon>Alveolata</taxon>
        <taxon>Ciliophora</taxon>
        <taxon>Intramacronucleata</taxon>
        <taxon>Spirotrichea</taxon>
        <taxon>Hypotrichia</taxon>
        <taxon>Euplotida</taxon>
        <taxon>Euplotidae</taxon>
        <taxon>Moneuplotes</taxon>
    </lineage>
</organism>
<dbReference type="CDD" id="cd13132">
    <property type="entry name" value="MATE_eukaryotic"/>
    <property type="match status" value="1"/>
</dbReference>
<dbReference type="NCBIfam" id="TIGR00797">
    <property type="entry name" value="matE"/>
    <property type="match status" value="1"/>
</dbReference>
<evidence type="ECO:0000256" key="7">
    <source>
        <dbReference type="SAM" id="Phobius"/>
    </source>
</evidence>
<comment type="subcellular location">
    <subcellularLocation>
        <location evidence="1">Membrane</location>
        <topology evidence="1">Multi-pass membrane protein</topology>
    </subcellularLocation>
</comment>
<feature type="transmembrane region" description="Helical" evidence="7">
    <location>
        <begin position="170"/>
        <end position="188"/>
    </location>
</feature>
<comment type="caution">
    <text evidence="8">The sequence shown here is derived from an EMBL/GenBank/DDBJ whole genome shotgun (WGS) entry which is preliminary data.</text>
</comment>
<dbReference type="Pfam" id="PF01554">
    <property type="entry name" value="MatE"/>
    <property type="match status" value="2"/>
</dbReference>
<keyword evidence="3 7" id="KW-0812">Transmembrane</keyword>
<comment type="similarity">
    <text evidence="2">Belongs to the multi antimicrobial extrusion (MATE) (TC 2.A.66.1) family.</text>
</comment>
<dbReference type="InterPro" id="IPR045069">
    <property type="entry name" value="MATE_euk"/>
</dbReference>
<evidence type="ECO:0000256" key="6">
    <source>
        <dbReference type="SAM" id="MobiDB-lite"/>
    </source>
</evidence>
<feature type="transmembrane region" description="Helical" evidence="7">
    <location>
        <begin position="313"/>
        <end position="338"/>
    </location>
</feature>
<name>A0AAD1U815_EUPCR</name>
<feature type="region of interest" description="Disordered" evidence="6">
    <location>
        <begin position="1"/>
        <end position="26"/>
    </location>
</feature>
<reference evidence="8" key="1">
    <citation type="submission" date="2023-07" db="EMBL/GenBank/DDBJ databases">
        <authorList>
            <consortium name="AG Swart"/>
            <person name="Singh M."/>
            <person name="Singh A."/>
            <person name="Seah K."/>
            <person name="Emmerich C."/>
        </authorList>
    </citation>
    <scope>NUCLEOTIDE SEQUENCE</scope>
    <source>
        <strain evidence="8">DP1</strain>
    </source>
</reference>
<accession>A0AAD1U815</accession>
<evidence type="ECO:0000256" key="5">
    <source>
        <dbReference type="ARBA" id="ARBA00023136"/>
    </source>
</evidence>
<feature type="transmembrane region" description="Helical" evidence="7">
    <location>
        <begin position="272"/>
        <end position="293"/>
    </location>
</feature>
<feature type="transmembrane region" description="Helical" evidence="7">
    <location>
        <begin position="391"/>
        <end position="411"/>
    </location>
</feature>
<evidence type="ECO:0000256" key="2">
    <source>
        <dbReference type="ARBA" id="ARBA00010199"/>
    </source>
</evidence>